<sequence length="581" mass="67033">MRNLEKKTNEATNLSQQLGDEGSHSYPDFEAMWMRIEAARSEQDEQGTSATPLQTKPLFRGRRLAVLSLAAFVLLATPVLAYITMKWDFKNLKGVESAIQHGFGQPINKKVTNSGVTFAIDTAVSDDNGTTLLYSLNTGDKQERKWIFDQFDFKDEKGNSIESLDYVKRVNLNYHWRDGYYWDKWDEESRTYNGFFETSWTVPGNEANVQLSARGLQAYDYVRVPIDLDPHKAEVQTFPVHNGGIEELKVQFVKGGQGQALLKYSVSYTDNSNFNIVGPQIVVKKEGKVVNRSGDKSTRTIEIDGHPEWGVQEGYSSDELLQGGNSFEFVYGVKGSHIEGEWNIGMFTLNKEKAMKASVTRELNIPLRTSQGDSILRKLIIRPTAIKLEVENKKVFHGIPYRSVSLLVNGRKLEGWELTLEYFDTPLYGYRQVFEFPVRPDLRLTADMPVELLLEREIEKINDYKKPIKLTAITDEKKETLVNVEGYPVKVTYYTKNGDLYVENESENLKFSGVSQTYMKQGDERIFGKVLFFQWEENWLDWENSNKYVNVYRGFKGNETEIYLFEFYIRHWDRNLKIKLQ</sequence>
<gene>
    <name evidence="4" type="ORF">M5X12_09085</name>
</gene>
<keyword evidence="2" id="KW-0812">Transmembrane</keyword>
<dbReference type="Gene3D" id="2.60.40.1630">
    <property type="entry name" value="bacillus anthracis domain"/>
    <property type="match status" value="1"/>
</dbReference>
<dbReference type="RefSeq" id="WP_268621297.1">
    <property type="nucleotide sequence ID" value="NZ_JAKOBS010000023.1"/>
</dbReference>
<feature type="domain" description="DUF4179" evidence="3">
    <location>
        <begin position="66"/>
        <end position="137"/>
    </location>
</feature>
<protein>
    <submittedName>
        <fullName evidence="4">DUF4179 domain-containing protein</fullName>
    </submittedName>
</protein>
<dbReference type="EMBL" id="JAMDNP010000016">
    <property type="protein sequence ID" value="MCY9760729.1"/>
    <property type="molecule type" value="Genomic_DNA"/>
</dbReference>
<dbReference type="Pfam" id="PF13786">
    <property type="entry name" value="DUF4179"/>
    <property type="match status" value="1"/>
</dbReference>
<dbReference type="InterPro" id="IPR025436">
    <property type="entry name" value="DUF4179"/>
</dbReference>
<evidence type="ECO:0000313" key="5">
    <source>
        <dbReference type="Proteomes" id="UP001527181"/>
    </source>
</evidence>
<accession>A0ABT4GVK9</accession>
<keyword evidence="2" id="KW-0472">Membrane</keyword>
<comment type="caution">
    <text evidence="4">The sequence shown here is derived from an EMBL/GenBank/DDBJ whole genome shotgun (WGS) entry which is preliminary data.</text>
</comment>
<evidence type="ECO:0000256" key="2">
    <source>
        <dbReference type="SAM" id="Phobius"/>
    </source>
</evidence>
<evidence type="ECO:0000259" key="3">
    <source>
        <dbReference type="Pfam" id="PF13786"/>
    </source>
</evidence>
<evidence type="ECO:0000256" key="1">
    <source>
        <dbReference type="SAM" id="MobiDB-lite"/>
    </source>
</evidence>
<feature type="transmembrane region" description="Helical" evidence="2">
    <location>
        <begin position="64"/>
        <end position="83"/>
    </location>
</feature>
<organism evidence="4 5">
    <name type="scientific">Paenibacillus alvei</name>
    <name type="common">Bacillus alvei</name>
    <dbReference type="NCBI Taxonomy" id="44250"/>
    <lineage>
        <taxon>Bacteria</taxon>
        <taxon>Bacillati</taxon>
        <taxon>Bacillota</taxon>
        <taxon>Bacilli</taxon>
        <taxon>Bacillales</taxon>
        <taxon>Paenibacillaceae</taxon>
        <taxon>Paenibacillus</taxon>
    </lineage>
</organism>
<keyword evidence="5" id="KW-1185">Reference proteome</keyword>
<dbReference type="Proteomes" id="UP001527181">
    <property type="component" value="Unassembled WGS sequence"/>
</dbReference>
<feature type="region of interest" description="Disordered" evidence="1">
    <location>
        <begin position="1"/>
        <end position="24"/>
    </location>
</feature>
<keyword evidence="2" id="KW-1133">Transmembrane helix</keyword>
<proteinExistence type="predicted"/>
<reference evidence="4 5" key="1">
    <citation type="submission" date="2022-05" db="EMBL/GenBank/DDBJ databases">
        <title>Genome Sequencing of Bee-Associated Microbes.</title>
        <authorList>
            <person name="Dunlap C."/>
        </authorList>
    </citation>
    <scope>NUCLEOTIDE SEQUENCE [LARGE SCALE GENOMIC DNA]</scope>
    <source>
        <strain evidence="4 5">NRRL B-04010</strain>
    </source>
</reference>
<name>A0ABT4GVK9_PAEAL</name>
<evidence type="ECO:0000313" key="4">
    <source>
        <dbReference type="EMBL" id="MCY9760729.1"/>
    </source>
</evidence>